<accession>A0AAD8NHF8</accession>
<organism evidence="7 8">
    <name type="scientific">Tagetes erecta</name>
    <name type="common">African marigold</name>
    <dbReference type="NCBI Taxonomy" id="13708"/>
    <lineage>
        <taxon>Eukaryota</taxon>
        <taxon>Viridiplantae</taxon>
        <taxon>Streptophyta</taxon>
        <taxon>Embryophyta</taxon>
        <taxon>Tracheophyta</taxon>
        <taxon>Spermatophyta</taxon>
        <taxon>Magnoliopsida</taxon>
        <taxon>eudicotyledons</taxon>
        <taxon>Gunneridae</taxon>
        <taxon>Pentapetalae</taxon>
        <taxon>asterids</taxon>
        <taxon>campanulids</taxon>
        <taxon>Asterales</taxon>
        <taxon>Asteraceae</taxon>
        <taxon>Asteroideae</taxon>
        <taxon>Heliantheae alliance</taxon>
        <taxon>Tageteae</taxon>
        <taxon>Tagetes</taxon>
    </lineage>
</organism>
<keyword evidence="3" id="KW-0804">Transcription</keyword>
<keyword evidence="4" id="KW-0539">Nucleus</keyword>
<evidence type="ECO:0000256" key="3">
    <source>
        <dbReference type="ARBA" id="ARBA00023163"/>
    </source>
</evidence>
<protein>
    <recommendedName>
        <fullName evidence="6">NAC domain-containing protein</fullName>
    </recommendedName>
</protein>
<evidence type="ECO:0000259" key="6">
    <source>
        <dbReference type="PROSITE" id="PS51005"/>
    </source>
</evidence>
<dbReference type="GO" id="GO:0006355">
    <property type="term" value="P:regulation of DNA-templated transcription"/>
    <property type="evidence" value="ECO:0007669"/>
    <property type="project" value="InterPro"/>
</dbReference>
<keyword evidence="1" id="KW-0805">Transcription regulation</keyword>
<proteinExistence type="predicted"/>
<evidence type="ECO:0000256" key="2">
    <source>
        <dbReference type="ARBA" id="ARBA00023125"/>
    </source>
</evidence>
<evidence type="ECO:0000256" key="5">
    <source>
        <dbReference type="SAM" id="MobiDB-lite"/>
    </source>
</evidence>
<keyword evidence="2" id="KW-0238">DNA-binding</keyword>
<dbReference type="PANTHER" id="PTHR31744">
    <property type="entry name" value="PROTEIN CUP-SHAPED COTYLEDON 2-RELATED"/>
    <property type="match status" value="1"/>
</dbReference>
<feature type="region of interest" description="Disordered" evidence="5">
    <location>
        <begin position="187"/>
        <end position="207"/>
    </location>
</feature>
<dbReference type="Gene3D" id="2.170.150.80">
    <property type="entry name" value="NAC domain"/>
    <property type="match status" value="1"/>
</dbReference>
<evidence type="ECO:0000256" key="4">
    <source>
        <dbReference type="ARBA" id="ARBA00023242"/>
    </source>
</evidence>
<comment type="caution">
    <text evidence="7">The sequence shown here is derived from an EMBL/GenBank/DDBJ whole genome shotgun (WGS) entry which is preliminary data.</text>
</comment>
<dbReference type="PROSITE" id="PS51005">
    <property type="entry name" value="NAC"/>
    <property type="match status" value="1"/>
</dbReference>
<evidence type="ECO:0000313" key="8">
    <source>
        <dbReference type="Proteomes" id="UP001229421"/>
    </source>
</evidence>
<name>A0AAD8NHF8_TARER</name>
<reference evidence="7" key="1">
    <citation type="journal article" date="2023" name="bioRxiv">
        <title>Improved chromosome-level genome assembly for marigold (Tagetes erecta).</title>
        <authorList>
            <person name="Jiang F."/>
            <person name="Yuan L."/>
            <person name="Wang S."/>
            <person name="Wang H."/>
            <person name="Xu D."/>
            <person name="Wang A."/>
            <person name="Fan W."/>
        </authorList>
    </citation>
    <scope>NUCLEOTIDE SEQUENCE</scope>
    <source>
        <strain evidence="7">WSJ</strain>
        <tissue evidence="7">Leaf</tissue>
    </source>
</reference>
<dbReference type="GO" id="GO:0003677">
    <property type="term" value="F:DNA binding"/>
    <property type="evidence" value="ECO:0007669"/>
    <property type="project" value="UniProtKB-KW"/>
</dbReference>
<feature type="domain" description="NAC" evidence="6">
    <location>
        <begin position="6"/>
        <end position="156"/>
    </location>
</feature>
<dbReference type="InterPro" id="IPR003441">
    <property type="entry name" value="NAC-dom"/>
</dbReference>
<gene>
    <name evidence="7" type="ORF">QVD17_39785</name>
</gene>
<dbReference type="Proteomes" id="UP001229421">
    <property type="component" value="Unassembled WGS sequence"/>
</dbReference>
<dbReference type="Pfam" id="PF02365">
    <property type="entry name" value="NAM"/>
    <property type="match status" value="1"/>
</dbReference>
<dbReference type="AlphaFoldDB" id="A0AAD8NHF8"/>
<evidence type="ECO:0000313" key="7">
    <source>
        <dbReference type="EMBL" id="KAK1408151.1"/>
    </source>
</evidence>
<dbReference type="SUPFAM" id="SSF101941">
    <property type="entry name" value="NAC domain"/>
    <property type="match status" value="1"/>
</dbReference>
<keyword evidence="8" id="KW-1185">Reference proteome</keyword>
<evidence type="ECO:0000256" key="1">
    <source>
        <dbReference type="ARBA" id="ARBA00023015"/>
    </source>
</evidence>
<dbReference type="InterPro" id="IPR036093">
    <property type="entry name" value="NAC_dom_sf"/>
</dbReference>
<dbReference type="PANTHER" id="PTHR31744:SF232">
    <property type="entry name" value="TRANSCRIPTION FACTOR NAM FAMILY"/>
    <property type="match status" value="1"/>
</dbReference>
<sequence>MPRSFLVPGFRFHPTDVELVMYHLKRKLLGKKVIVNVITEVNIYDYCPQDLPDKSPLKDGDLEWYFFCPKSKKYTSGSRINRTTEKGFWKATGRDRKVKHQDRTVATIKTLIFHVGHAGKGERTDWVMHEYRMEDEQLANEGIVQDTYVLCKIFKKSGLGPKNGAQYGATFNEDEWDDNLATVGSVGASHSMDGKQKGPATSMTEPGSSVVTFSANEPTNEPNTINMTEPGSFTFSANEPTNTLNYQENGSAMTELGSSVVLVSSNGPTNTFDYKQKSPATNMGVPHVTHGFSVQEPGSSSVPCSTSEMPANDDVIYLDDIKIPEDANGENVQTMGPNDDYNFLDELMNLDDFHTDGPECTLDELLTSGDPDLGSFIID</sequence>
<dbReference type="EMBL" id="JAUHHV010000011">
    <property type="protein sequence ID" value="KAK1408151.1"/>
    <property type="molecule type" value="Genomic_DNA"/>
</dbReference>